<dbReference type="EMBL" id="QPIW01000012">
    <property type="protein sequence ID" value="RDB04971.1"/>
    <property type="molecule type" value="Genomic_DNA"/>
</dbReference>
<evidence type="ECO:0000313" key="3">
    <source>
        <dbReference type="Proteomes" id="UP000253141"/>
    </source>
</evidence>
<dbReference type="InterPro" id="IPR014867">
    <property type="entry name" value="Spore_coat_CotH_CotH2/3/7"/>
</dbReference>
<protein>
    <recommendedName>
        <fullName evidence="4">Spore coat protein CotH</fullName>
    </recommendedName>
</protein>
<name>A0A369I5B2_9BACT</name>
<feature type="signal peptide" evidence="1">
    <location>
        <begin position="1"/>
        <end position="27"/>
    </location>
</feature>
<accession>A0A369I5B2</accession>
<dbReference type="PANTHER" id="PTHR40050">
    <property type="entry name" value="INNER SPORE COAT PROTEIN H"/>
    <property type="match status" value="1"/>
</dbReference>
<evidence type="ECO:0000313" key="2">
    <source>
        <dbReference type="EMBL" id="RDB04971.1"/>
    </source>
</evidence>
<reference evidence="2 3" key="1">
    <citation type="submission" date="2018-07" db="EMBL/GenBank/DDBJ databases">
        <title>Genome analysis of Runella aurantiaca.</title>
        <authorList>
            <person name="Yang X."/>
        </authorList>
    </citation>
    <scope>NUCLEOTIDE SEQUENCE [LARGE SCALE GENOMIC DNA]</scope>
    <source>
        <strain evidence="2 3">YX9</strain>
    </source>
</reference>
<dbReference type="PROSITE" id="PS51257">
    <property type="entry name" value="PROKAR_LIPOPROTEIN"/>
    <property type="match status" value="1"/>
</dbReference>
<feature type="chain" id="PRO_5016917655" description="Spore coat protein CotH" evidence="1">
    <location>
        <begin position="28"/>
        <end position="474"/>
    </location>
</feature>
<sequence>MTGCRLNKYYKLLTLATLGLVITLSCSKDMPTPINSTIPNQILPNIIPKGNEKYLQESSDYIYNQEKVRTYELIIKNDDLSKLDSDPAKEEYVEAALIFEGDTISPVGVRYKGSIGAFAGCLSNPDWANPSGQKTCEKLSMQIKINWKDRKERFFDVNKLQFHAQNYDKSQLRERLAYWLFAQMGVPSPRSVHARLLINNKYSGLYGLTEEIDNRFAKYFYKQGNGNIYKEVWPVKANGELQADNAFIDALKTNEAEKDINLIKEFSQAIAASNASTGKEVIREYMKIDEIMSYIVVDRAIRHDDGPFHWYCSNEMVNSCVNKNFYWFEDKKNRKMHLIPWDMDGTFEHIIRNANDNTALADKWGETSKDCLPFTSGSSTLKQRSAACDKLTAAWVSFDSEYNFIKNRFQTNFVANNKMLSQLDIWAKQIEPFITEADNIHNRYIMNAVNKKTTTVLVWENATNTLRSQVKAIQ</sequence>
<keyword evidence="3" id="KW-1185">Reference proteome</keyword>
<dbReference type="RefSeq" id="WP_114461971.1">
    <property type="nucleotide sequence ID" value="NZ_QPIW01000012.1"/>
</dbReference>
<dbReference type="OrthoDB" id="9803752at2"/>
<proteinExistence type="predicted"/>
<dbReference type="AlphaFoldDB" id="A0A369I5B2"/>
<dbReference type="PANTHER" id="PTHR40050:SF1">
    <property type="entry name" value="INNER SPORE COAT PROTEIN H"/>
    <property type="match status" value="1"/>
</dbReference>
<keyword evidence="1" id="KW-0732">Signal</keyword>
<gene>
    <name evidence="2" type="ORF">DVG78_15490</name>
</gene>
<evidence type="ECO:0008006" key="4">
    <source>
        <dbReference type="Google" id="ProtNLM"/>
    </source>
</evidence>
<comment type="caution">
    <text evidence="2">The sequence shown here is derived from an EMBL/GenBank/DDBJ whole genome shotgun (WGS) entry which is preliminary data.</text>
</comment>
<organism evidence="2 3">
    <name type="scientific">Runella aurantiaca</name>
    <dbReference type="NCBI Taxonomy" id="2282308"/>
    <lineage>
        <taxon>Bacteria</taxon>
        <taxon>Pseudomonadati</taxon>
        <taxon>Bacteroidota</taxon>
        <taxon>Cytophagia</taxon>
        <taxon>Cytophagales</taxon>
        <taxon>Spirosomataceae</taxon>
        <taxon>Runella</taxon>
    </lineage>
</organism>
<dbReference type="Proteomes" id="UP000253141">
    <property type="component" value="Unassembled WGS sequence"/>
</dbReference>
<dbReference type="Pfam" id="PF08757">
    <property type="entry name" value="CotH"/>
    <property type="match status" value="1"/>
</dbReference>
<evidence type="ECO:0000256" key="1">
    <source>
        <dbReference type="SAM" id="SignalP"/>
    </source>
</evidence>